<dbReference type="PANTHER" id="PTHR38592:SF3">
    <property type="entry name" value="BLL4819 PROTEIN"/>
    <property type="match status" value="1"/>
</dbReference>
<feature type="transmembrane region" description="Helical" evidence="2">
    <location>
        <begin position="175"/>
        <end position="200"/>
    </location>
</feature>
<keyword evidence="2" id="KW-0812">Transmembrane</keyword>
<proteinExistence type="predicted"/>
<dbReference type="PIRSF" id="PIRSF028704">
    <property type="entry name" value="UPC028704"/>
    <property type="match status" value="1"/>
</dbReference>
<protein>
    <recommendedName>
        <fullName evidence="5">OpgC protein</fullName>
    </recommendedName>
</protein>
<dbReference type="HOGENOM" id="CLU_041000_2_0_5"/>
<feature type="transmembrane region" description="Helical" evidence="2">
    <location>
        <begin position="279"/>
        <end position="297"/>
    </location>
</feature>
<reference evidence="4" key="1">
    <citation type="journal article" date="2011" name="J. Bacteriol.">
        <title>Complete genome sequence of NBRC 3288, a unique cellulose-nonproducing strain of Gluconacetobacter xylinus isolated from vinegar.</title>
        <authorList>
            <person name="Ogino H."/>
            <person name="Azuma Y."/>
            <person name="Hosoyama A."/>
            <person name="Nakazawa H."/>
            <person name="Matsutani M."/>
            <person name="Hasegawa A."/>
            <person name="Otsuyama K."/>
            <person name="Matsushita K."/>
            <person name="Fujita N."/>
            <person name="Shirai M."/>
        </authorList>
    </citation>
    <scope>NUCLEOTIDE SEQUENCE [LARGE SCALE GENOMIC DNA]</scope>
    <source>
        <strain evidence="4">NBRC 3288 / BCRC 11682 / LMG 1693</strain>
    </source>
</reference>
<evidence type="ECO:0000256" key="1">
    <source>
        <dbReference type="SAM" id="MobiDB-lite"/>
    </source>
</evidence>
<dbReference type="PANTHER" id="PTHR38592">
    <property type="entry name" value="BLL4819 PROTEIN"/>
    <property type="match status" value="1"/>
</dbReference>
<dbReference type="STRING" id="634177.GLX_20560"/>
<evidence type="ECO:0000313" key="3">
    <source>
        <dbReference type="EMBL" id="BAK84468.1"/>
    </source>
</evidence>
<organism evidence="3 4">
    <name type="scientific">Komagataeibacter medellinensis (strain NBRC 3288 / BCRC 11682 / LMG 1693 / Kondo 51)</name>
    <name type="common">Gluconacetobacter medellinensis</name>
    <dbReference type="NCBI Taxonomy" id="634177"/>
    <lineage>
        <taxon>Bacteria</taxon>
        <taxon>Pseudomonadati</taxon>
        <taxon>Pseudomonadota</taxon>
        <taxon>Alphaproteobacteria</taxon>
        <taxon>Acetobacterales</taxon>
        <taxon>Acetobacteraceae</taxon>
        <taxon>Komagataeibacter</taxon>
    </lineage>
</organism>
<keyword evidence="2" id="KW-0472">Membrane</keyword>
<feature type="compositionally biased region" description="Low complexity" evidence="1">
    <location>
        <begin position="410"/>
        <end position="423"/>
    </location>
</feature>
<dbReference type="PATRIC" id="fig|634177.7.peg.2330"/>
<dbReference type="Pfam" id="PF10129">
    <property type="entry name" value="OpgC_C"/>
    <property type="match status" value="1"/>
</dbReference>
<name>G2I0L0_KOMMN</name>
<feature type="transmembrane region" description="Helical" evidence="2">
    <location>
        <begin position="383"/>
        <end position="401"/>
    </location>
</feature>
<feature type="region of interest" description="Disordered" evidence="1">
    <location>
        <begin position="409"/>
        <end position="431"/>
    </location>
</feature>
<dbReference type="Proteomes" id="UP000009044">
    <property type="component" value="Chromosome"/>
</dbReference>
<dbReference type="AlphaFoldDB" id="G2I0L0"/>
<gene>
    <name evidence="3" type="ordered locus">GLX_20560</name>
</gene>
<feature type="transmembrane region" description="Helical" evidence="2">
    <location>
        <begin position="250"/>
        <end position="267"/>
    </location>
</feature>
<feature type="transmembrane region" description="Helical" evidence="2">
    <location>
        <begin position="92"/>
        <end position="113"/>
    </location>
</feature>
<dbReference type="InterPro" id="IPR014550">
    <property type="entry name" value="UCP028704_OpgC"/>
</dbReference>
<dbReference type="KEGG" id="gxy:GLX_20560"/>
<evidence type="ECO:0000313" key="4">
    <source>
        <dbReference type="Proteomes" id="UP000009044"/>
    </source>
</evidence>
<feature type="transmembrane region" description="Helical" evidence="2">
    <location>
        <begin position="207"/>
        <end position="230"/>
    </location>
</feature>
<evidence type="ECO:0008006" key="5">
    <source>
        <dbReference type="Google" id="ProtNLM"/>
    </source>
</evidence>
<feature type="transmembrane region" description="Helical" evidence="2">
    <location>
        <begin position="134"/>
        <end position="155"/>
    </location>
</feature>
<accession>G2I0L0</accession>
<dbReference type="eggNOG" id="COG4645">
    <property type="taxonomic scope" value="Bacteria"/>
</dbReference>
<sequence>MLLLRGIPARWEWLSGSFAALRWADSPAGSGPGLHHSCRQDHYGTIMGNSPLPQAPHRRDHRIDALRGMALLMMCIDHIPQDVLNRFTMRNIGFADAAEVFVLLAGYASWLAYGRAFGKKPAGTVLGRIGRRCWQLYVYQMVMVVVCIATIRIWRHFWPVPVDFLEPELAHGLDAAWRVLSLQALPGNLNILPLYIVLLLGFGPLFVLLRGVGTPVVLGLSATVWLVVNFDPRLNFPNWLDPDGWYFDPLAWQFLFVLGVCAARVAGQHGGSLPRVPGLAWVCGGYLAFSAVQSFPWTDWGLADLRLLAMAVPDKMILSPWRLLDVLALFYLVQSSGRATALAATRGGQLMALFGRHSLEIFTAGTLIDLYARLALTSFGTGWTMQVVVNVVGFVVLLGVARNRERARQAARQSRPAHGGAVPPGVPLCRN</sequence>
<evidence type="ECO:0000256" key="2">
    <source>
        <dbReference type="SAM" id="Phobius"/>
    </source>
</evidence>
<keyword evidence="2" id="KW-1133">Transmembrane helix</keyword>
<dbReference type="EMBL" id="AP012159">
    <property type="protein sequence ID" value="BAK84468.1"/>
    <property type="molecule type" value="Genomic_DNA"/>
</dbReference>